<keyword evidence="7" id="KW-0347">Helicase</keyword>
<dbReference type="GO" id="GO:0044423">
    <property type="term" value="C:virion component"/>
    <property type="evidence" value="ECO:0007669"/>
    <property type="project" value="UniProtKB-KW"/>
</dbReference>
<feature type="region of interest" description="Disordered" evidence="13">
    <location>
        <begin position="656"/>
        <end position="713"/>
    </location>
</feature>
<feature type="region of interest" description="Disordered" evidence="13">
    <location>
        <begin position="2481"/>
        <end position="2523"/>
    </location>
</feature>
<feature type="domain" description="RdRp catalytic" evidence="15">
    <location>
        <begin position="3224"/>
        <end position="3355"/>
    </location>
</feature>
<evidence type="ECO:0000256" key="8">
    <source>
        <dbReference type="ARBA" id="ARBA00022807"/>
    </source>
</evidence>
<feature type="transmembrane region" description="Helical" evidence="14">
    <location>
        <begin position="1553"/>
        <end position="1571"/>
    </location>
</feature>
<dbReference type="Gene3D" id="3.30.70.270">
    <property type="match status" value="1"/>
</dbReference>
<evidence type="ECO:0000256" key="7">
    <source>
        <dbReference type="ARBA" id="ARBA00022806"/>
    </source>
</evidence>
<dbReference type="SUPFAM" id="SSF88633">
    <property type="entry name" value="Positive stranded ssRNA viruses"/>
    <property type="match status" value="2"/>
</dbReference>
<dbReference type="GO" id="GO:0003724">
    <property type="term" value="F:RNA helicase activity"/>
    <property type="evidence" value="ECO:0007669"/>
    <property type="project" value="InterPro"/>
</dbReference>
<dbReference type="GO" id="GO:0003968">
    <property type="term" value="F:RNA-directed RNA polymerase activity"/>
    <property type="evidence" value="ECO:0007669"/>
    <property type="project" value="InterPro"/>
</dbReference>
<proteinExistence type="predicted"/>
<dbReference type="GO" id="GO:0006508">
    <property type="term" value="P:proteolysis"/>
    <property type="evidence" value="ECO:0007669"/>
    <property type="project" value="UniProtKB-KW"/>
</dbReference>
<keyword evidence="14" id="KW-0812">Transmembrane</keyword>
<dbReference type="PROSITE" id="PS51218">
    <property type="entry name" value="SF3_HELICASE_2"/>
    <property type="match status" value="1"/>
</dbReference>
<feature type="transmembrane region" description="Helical" evidence="14">
    <location>
        <begin position="1525"/>
        <end position="1546"/>
    </location>
</feature>
<dbReference type="Pfam" id="PF00680">
    <property type="entry name" value="RdRP_1"/>
    <property type="match status" value="1"/>
</dbReference>
<evidence type="ECO:0000256" key="9">
    <source>
        <dbReference type="ARBA" id="ARBA00022840"/>
    </source>
</evidence>
<feature type="transmembrane region" description="Helical" evidence="14">
    <location>
        <begin position="2358"/>
        <end position="2375"/>
    </location>
</feature>
<sequence>MSSVNKFMNVQNRIEIPHSILKLTLPRSQELGDFLHPYDFISGRYLCDNSCSSCRFVNLHLSRFSTSIAFDCKVLDFNSFTFDFRHENRISVPVIENTFCKVFLNKYASIPNIRSFRPTRSDLTPHWHGTVSQERSCHCNRVGSRICGFHRSGDWCFSWASRCANSNPHRPERLLDAWSEGSSTGCWSASCSKCKAVMWCNGFGGSLALFYILHLYKIHQDPETRACFMLDVNTGEFSQISNFAAKELYSSCIFLQIEGEELVIGEDLPKEVLPKIEKGTKPKRGNSVEMIVSDAVGNHSCRGKGFHAWNIQWPSVNLHLELTPSVNLFFDHMLKPRFLERQRSCRAYGMFGLIHWAPRINWEMAQSIILRSKLSQELKVQFGFEDEEDEFCESSCMPFKGEAQMSKEVFSDPETGGHYAIDSEGEAYWLDSEHESLDVEHLEEDIRDEVQSVASSLAETVGGFIASHADFNESLHRLCEYPCVAINDSFRDFGRWLEGKEIGEGVKAIDFPKWVKGPFKDVIRHIVKQIEDSAKYMENQVVKQDKDIQILKTQSENVKNMLIKFNEKLDDLSGEVSKVGESKLSPKLERRIKRLEERIKSLSDETLKDEGELIDRLLNEIDSRIADRLSKSNKKLIDLGKKLKDLSAKIERGISEKKEEKKNDSESEEEIPVKRPTRPAVIPGTERDAQFPRFRGTRQMSGSPEEESRLETGGDHEVSFANIASIVSTKVDVVGDTSGGSSDVLKLVGADYVVKRFKWEVNNPPGTVFENIHYPEELFEASTWLKTVSTMFQYFRCDGIHVKVAITSNVMQGGSLMIVWDSMSNSLRRGIVDIFALSNCYWRLIEAGTNNMVEFMIPFEAIESRLSLAGFELGLLSLGSLRFASLCPLVVAEGTTPYVDVTVSTKFINPIFAVRTKIHEFRAKLDVNEFKNTRKLKGSAQGDIVGKGVERAQMSAAVRENVLYTGRWSSSSPANLVSLSVGPGQVVKGSTGLTPTSLAMLASLYHYWRGTIVYNVYIGANGFTTGRLHICALPGQYITDYPKPTEIMGLGGILYSLDSGKKMCSLEVPFYGIGEKQRVQRYSVLDGMYFGEDVVTRLHITVIDKLITNVGATDAIYFAITVKPGYDFKLYNPVGLILSTPKMFKIDRNGGAAQGGEEIVPVDKAGQSLDLSIMMRDGIDNIDFLSNWGHLIELEFQSVGTSYSIKVAPLLQNLGTANNVLAWYSSLFTRWKGDLEYQLLVGPHNRNKNKYMLIWHMNEDPDMTAEICANTTTIAPTGGKFVKWDINVTDSFIFKASYQSRFLSLAMPHASLEDLSFHPTYYYNGSMWMSYVGDEKIDVRIFIRPCGNYKLMHTCGLNIAGRDSGDFKLPYFDKLVSAEDTPVIRKNKNLEEIELMKGKPIMKFIGSAQNDVGGLGSLISSLIFGKGNANAMKSINLENIAGLTQFLDFGNNDTNAKLSDVIKNLVPLLINLNETVVSSNEILKESKKSATFLTQLSDIGTKILNFMSSLLKESSLGFLVAKAQGGALVIPIIGMILLIVAGWWWYQGSGERSWLSNVTIAIGIIWAPLLGSRAMEFATWLRGKLEEVWDRKDIRKEESSGKEFRLPIRGAAQNGCVDFLIEISDYFGCILGAIFAVGSLFILNVMPSDKIIKSWTDSFDDIGRKARSLTSIGQFLNLISKWNDTFVKRFYEWIYKLKGTTALSNTKLETLVKFDVLQWANDVNELSLEEQKWLEVDNEEKVSYIRALFDKSLILQKVMLTNSLSPTAISVLRDCFQKITKLLNETHCARGMSKPRIDPIHFAFVGKPGCGKSAIISSFLADVLDAEEVPITDRVYARSAADQYWSRYIGQPAVLYDDLGALCGDPSFTDYGEFISLKANVPYSLNMAAVEEKGTMFCSKYLFSTSNNLLLDGNINLRTPEAFYRRRDLCIIAEKVGNFEEGIPGSGMVFTIVNSNDGSLRTEWPCFIPEEYKLCVLNRVSYPKLLAFAIMFTKAYMKNQKSIVSTLERSLGVAQREDKDSVDKMLESLVREREDEDFQVLPQADELKKEKRKPQMRGRRQGAEEDCGKFMDSYYDAASLISWFDGIKISGHEIYKDLNIEGSYPEELRNHTENSFAKIVKLLHPHDHCVAGEICDNFWRHAAFNRYGKSCFQYLWKDGKIMYKMNRSPKDSADLFLSLYMVRHTVAEDVANVLLCPANVFKKNKFLPQEGIREVKEVNEQEDRGKVITGVDIYDDYPLTNGWVILGNTGMEFMYPEYVERFGGFPLIIGEHRYYVGNSFEKFSENFKESEYPEMYQQIVKGFDVEVAGILCSGVEKIDVVLIRSIIANLTNKTDIELQDEEEPLNIQMNEVYDGKKGLIFLTGILVIATIRESLEDEEKRKRMIQEQERKRLLLFKLQEEQWALINGEQSWVTKMLTYGGLLLGVGAIAGMFVGIFKAFSWMFSSGSKDKKKEEEESDEIEIVTAEGFSTSGDFRTRWQTKRKNYTDSPSSSRRQVERVVAEGPGGSRSHGTKGRSNDQETRWARTKRYVVRKGIVFGAAQNKISTFGIALDEDNRPDGMHPIALSIAGVKIMNEVGIVAQSTTKIAEEAKKESVVLDCASAWQEEMLGKRNVTDLKKEGDFIVDQNEEKCVISKENCTFVIPKNAKPKDDGIYFEGDTKFYKTRPTEEHLLPPERESLKLRKLEEKVGDVEEVIAQGARGTSREFLTRLENYKRNCVQILTVSSQKRLLGVMICSTFFMCPAHYVSCMRNGEELILVSYSGIQNLRFDASKVYVLSNYQDVVIMDLGVRCPLFRDIRSSFITQKEMLMYKTERGCMMSVVYEPKGRTCLMQFLPKVELIGNNSRLPTVTYEVGDGEYHIVVSGLKYPAFTQHGSCGSIVVTANPELQYKICGIHVAAHLENSVGYSELICKESLDFIVENPEVKAHFLADPREMEFAELHDEEGDMQTTRRPELSIVGVMQSDKCPKNLTSTTIKKSKIHGMIGEVVTEPSILNSYDYRLSDKYQEDGVDKRGKCDPLLEAVEKYGERTASFEEKQILLVERALTKHFKRKDNNAKRRQLLTLDEAVNGIDQEGGFEGLNMDTAPGWPYVLKRPQNTHGKEFLFEEVEPFPSGRKRWVIKDEELIGDVIKREENARKRIHTPMITTECSKDERRRKKKIYEKVATRSFTILPVDINLLYRKYFLDFGVMLMHNFPNSFCKVGINPDSMDWSEMMNKWLGKSEYGFCGDYAKFDGISDPAILMSICRVVNSWYGDGEENAKIRETLLMDAFHRKSLIRNVLVEINQGMPSGFPMTALFNSLVNFYYISMAWVDTLEHTPLTEYATVPEFLDVCDFAAYGDDNVVVVPPVFLDYFNLRSVAKFLSKYGITYTDDQKRPIEESEPYCKIVDVTFLKRSFKKMDKSGMLWRAPLDRVSIEEQCHWIRDPKSSELEVDAMYQNVNNALYEASLHGKAYFKDLKARVNSALSTIMLDLVEITHGDCVRRFWQNMFAGQVKSADVNMLVMRGALNSEENLWNKKVVSLGEEVLSLGSLLQKCSNPYSESLSLDVL</sequence>
<evidence type="ECO:0000256" key="6">
    <source>
        <dbReference type="ARBA" id="ARBA00022801"/>
    </source>
</evidence>
<feature type="domain" description="SF3 helicase" evidence="16">
    <location>
        <begin position="1779"/>
        <end position="1949"/>
    </location>
</feature>
<keyword evidence="3" id="KW-0808">Transferase</keyword>
<dbReference type="InterPro" id="IPR000605">
    <property type="entry name" value="Helicase_SF3_ssDNA/RNA_vir"/>
</dbReference>
<dbReference type="Gene3D" id="2.40.10.10">
    <property type="entry name" value="Trypsin-like serine proteases"/>
    <property type="match status" value="1"/>
</dbReference>
<dbReference type="InterPro" id="IPR009003">
    <property type="entry name" value="Peptidase_S1_PA"/>
</dbReference>
<evidence type="ECO:0000256" key="5">
    <source>
        <dbReference type="ARBA" id="ARBA00022741"/>
    </source>
</evidence>
<keyword evidence="11" id="KW-0693">Viral RNA replication</keyword>
<dbReference type="CDD" id="cd23169">
    <property type="entry name" value="ps-ssRNAv-Picornavirales"/>
    <property type="match status" value="1"/>
</dbReference>
<feature type="transmembrane region" description="Helical" evidence="14">
    <location>
        <begin position="2422"/>
        <end position="2444"/>
    </location>
</feature>
<evidence type="ECO:0000313" key="18">
    <source>
        <dbReference type="EMBL" id="WAP04370.1"/>
    </source>
</evidence>
<evidence type="ECO:0000256" key="13">
    <source>
        <dbReference type="SAM" id="MobiDB-lite"/>
    </source>
</evidence>
<feature type="domain" description="Peptidase C3" evidence="17">
    <location>
        <begin position="2702"/>
        <end position="2916"/>
    </location>
</feature>
<dbReference type="SUPFAM" id="SSF50494">
    <property type="entry name" value="Trypsin-like serine proteases"/>
    <property type="match status" value="1"/>
</dbReference>
<keyword evidence="14" id="KW-0472">Membrane</keyword>
<dbReference type="InterPro" id="IPR007094">
    <property type="entry name" value="RNA-dir_pol_PSvirus"/>
</dbReference>
<evidence type="ECO:0000256" key="1">
    <source>
        <dbReference type="ARBA" id="ARBA00004328"/>
    </source>
</evidence>
<dbReference type="GO" id="GO:0003723">
    <property type="term" value="F:RNA binding"/>
    <property type="evidence" value="ECO:0007669"/>
    <property type="project" value="InterPro"/>
</dbReference>
<keyword evidence="2" id="KW-0645">Protease</keyword>
<organism evidence="18">
    <name type="scientific">Carrot psyllid-borne associated virus</name>
    <dbReference type="NCBI Taxonomy" id="3004042"/>
    <lineage>
        <taxon>Viruses</taxon>
        <taxon>Riboviria</taxon>
    </lineage>
</organism>
<dbReference type="Pfam" id="PF00910">
    <property type="entry name" value="RNA_helicase"/>
    <property type="match status" value="1"/>
</dbReference>
<dbReference type="InterPro" id="IPR024379">
    <property type="entry name" value="Waikavirus_capsid-1"/>
</dbReference>
<dbReference type="InterPro" id="IPR029053">
    <property type="entry name" value="Viral_coat"/>
</dbReference>
<dbReference type="SUPFAM" id="SSF56672">
    <property type="entry name" value="DNA/RNA polymerases"/>
    <property type="match status" value="1"/>
</dbReference>
<dbReference type="GO" id="GO:0039694">
    <property type="term" value="P:viral RNA genome replication"/>
    <property type="evidence" value="ECO:0007669"/>
    <property type="project" value="InterPro"/>
</dbReference>
<accession>A0AA49I7W5</accession>
<keyword evidence="14" id="KW-1133">Transmembrane helix</keyword>
<feature type="compositionally biased region" description="Basic and acidic residues" evidence="13">
    <location>
        <begin position="656"/>
        <end position="665"/>
    </location>
</feature>
<keyword evidence="10" id="KW-0946">Virion</keyword>
<comment type="subcellular location">
    <subcellularLocation>
        <location evidence="1">Virion</location>
    </subcellularLocation>
</comment>
<dbReference type="Gene3D" id="1.20.960.20">
    <property type="match status" value="1"/>
</dbReference>
<dbReference type="InterPro" id="IPR001205">
    <property type="entry name" value="RNA-dir_pol_C"/>
</dbReference>
<feature type="coiled-coil region" evidence="12">
    <location>
        <begin position="585"/>
        <end position="612"/>
    </location>
</feature>
<dbReference type="GO" id="GO:0004197">
    <property type="term" value="F:cysteine-type endopeptidase activity"/>
    <property type="evidence" value="ECO:0007669"/>
    <property type="project" value="InterPro"/>
</dbReference>
<evidence type="ECO:0000256" key="4">
    <source>
        <dbReference type="ARBA" id="ARBA00022695"/>
    </source>
</evidence>
<evidence type="ECO:0000256" key="2">
    <source>
        <dbReference type="ARBA" id="ARBA00022670"/>
    </source>
</evidence>
<evidence type="ECO:0000256" key="3">
    <source>
        <dbReference type="ARBA" id="ARBA00022679"/>
    </source>
</evidence>
<dbReference type="InterPro" id="IPR043502">
    <property type="entry name" value="DNA/RNA_pol_sf"/>
</dbReference>
<dbReference type="EMBL" id="OM801008">
    <property type="protein sequence ID" value="WAP04370.1"/>
    <property type="molecule type" value="Genomic_RNA"/>
</dbReference>
<keyword evidence="8" id="KW-0788">Thiol protease</keyword>
<dbReference type="InterPro" id="IPR024387">
    <property type="entry name" value="Pept_C3G_Picornavir"/>
</dbReference>
<dbReference type="Pfam" id="PF12381">
    <property type="entry name" value="Peptidase_C3G"/>
    <property type="match status" value="1"/>
</dbReference>
<dbReference type="Gene3D" id="2.60.120.20">
    <property type="match status" value="3"/>
</dbReference>
<dbReference type="GO" id="GO:0005524">
    <property type="term" value="F:ATP binding"/>
    <property type="evidence" value="ECO:0007669"/>
    <property type="project" value="UniProtKB-KW"/>
</dbReference>
<dbReference type="GO" id="GO:0006351">
    <property type="term" value="P:DNA-templated transcription"/>
    <property type="evidence" value="ECO:0007669"/>
    <property type="project" value="InterPro"/>
</dbReference>
<dbReference type="InterPro" id="IPR043504">
    <property type="entry name" value="Peptidase_S1_PA_chymotrypsin"/>
</dbReference>
<keyword evidence="9" id="KW-0067">ATP-binding</keyword>
<dbReference type="InterPro" id="IPR044067">
    <property type="entry name" value="PCV_3C_PRO"/>
</dbReference>
<dbReference type="PROSITE" id="PS50507">
    <property type="entry name" value="RDRP_SSRNA_POS"/>
    <property type="match status" value="1"/>
</dbReference>
<dbReference type="PROSITE" id="PS51874">
    <property type="entry name" value="PCV_3C_PRO"/>
    <property type="match status" value="1"/>
</dbReference>
<keyword evidence="12" id="KW-0175">Coiled coil</keyword>
<keyword evidence="6" id="KW-0378">Hydrolase</keyword>
<name>A0AA49I7W5_9VIRU</name>
<protein>
    <submittedName>
        <fullName evidence="18">Polyprotein</fullName>
    </submittedName>
</protein>
<reference evidence="18" key="1">
    <citation type="submission" date="2022-02" db="EMBL/GenBank/DDBJ databases">
        <authorList>
            <person name="Shushan A."/>
            <person name="Dombrovsky A."/>
            <person name="Luria N."/>
        </authorList>
    </citation>
    <scope>NUCLEOTIDE SEQUENCE</scope>
</reference>
<evidence type="ECO:0000256" key="14">
    <source>
        <dbReference type="SAM" id="Phobius"/>
    </source>
</evidence>
<evidence type="ECO:0000256" key="10">
    <source>
        <dbReference type="ARBA" id="ARBA00022844"/>
    </source>
</evidence>
<keyword evidence="5" id="KW-0547">Nucleotide-binding</keyword>
<evidence type="ECO:0000256" key="12">
    <source>
        <dbReference type="SAM" id="Coils"/>
    </source>
</evidence>
<reference evidence="18" key="2">
    <citation type="journal article" date="2023" name="Virus Res.">
        <title>Characterization of a novel psyllid-transmitted waikavirus in carrots.</title>
        <authorList>
            <person name="Shushan A."/>
            <person name="Luria N."/>
            <person name="Lachman O."/>
            <person name="Sela N."/>
            <person name="Laskar O."/>
            <person name="Belausov E."/>
            <person name="Smith E."/>
            <person name="Dombrovsky A."/>
        </authorList>
    </citation>
    <scope>NUCLEOTIDE SEQUENCE</scope>
</reference>
<evidence type="ECO:0000259" key="16">
    <source>
        <dbReference type="PROSITE" id="PS51218"/>
    </source>
</evidence>
<evidence type="ECO:0000259" key="17">
    <source>
        <dbReference type="PROSITE" id="PS51874"/>
    </source>
</evidence>
<dbReference type="Pfam" id="PF12264">
    <property type="entry name" value="Waikav_capsid_1"/>
    <property type="match status" value="1"/>
</dbReference>
<evidence type="ECO:0000259" key="15">
    <source>
        <dbReference type="PROSITE" id="PS50507"/>
    </source>
</evidence>
<evidence type="ECO:0000256" key="11">
    <source>
        <dbReference type="ARBA" id="ARBA00022953"/>
    </source>
</evidence>
<keyword evidence="4" id="KW-0548">Nucleotidyltransferase</keyword>
<dbReference type="InterPro" id="IPR014759">
    <property type="entry name" value="Helicase_SF3_ssRNA_vir"/>
</dbReference>
<dbReference type="InterPro" id="IPR043128">
    <property type="entry name" value="Rev_trsase/Diguanyl_cyclase"/>
</dbReference>